<keyword evidence="2" id="KW-1185">Reference proteome</keyword>
<name>A0A6M0IGG6_9BACT</name>
<reference evidence="1 2" key="1">
    <citation type="submission" date="2020-02" db="EMBL/GenBank/DDBJ databases">
        <title>Draft genome sequence of two Spirosoma agri KCTC 52727 and Spirosoma terrae KCTC 52035.</title>
        <authorList>
            <person name="Rojas J."/>
            <person name="Ambika Manirajan B."/>
            <person name="Ratering S."/>
            <person name="Suarez C."/>
            <person name="Schnell S."/>
        </authorList>
    </citation>
    <scope>NUCLEOTIDE SEQUENCE [LARGE SCALE GENOMIC DNA]</scope>
    <source>
        <strain evidence="1 2">KCTC 52727</strain>
    </source>
</reference>
<dbReference type="AlphaFoldDB" id="A0A6M0IGG6"/>
<dbReference type="Proteomes" id="UP000477386">
    <property type="component" value="Unassembled WGS sequence"/>
</dbReference>
<organism evidence="1 2">
    <name type="scientific">Spirosoma agri</name>
    <dbReference type="NCBI Taxonomy" id="1987381"/>
    <lineage>
        <taxon>Bacteria</taxon>
        <taxon>Pseudomonadati</taxon>
        <taxon>Bacteroidota</taxon>
        <taxon>Cytophagia</taxon>
        <taxon>Cytophagales</taxon>
        <taxon>Cytophagaceae</taxon>
        <taxon>Spirosoma</taxon>
    </lineage>
</organism>
<dbReference type="PROSITE" id="PS51257">
    <property type="entry name" value="PROKAR_LIPOPROTEIN"/>
    <property type="match status" value="1"/>
</dbReference>
<proteinExistence type="predicted"/>
<dbReference type="EMBL" id="JAAGNZ010000001">
    <property type="protein sequence ID" value="NEU66902.1"/>
    <property type="molecule type" value="Genomic_DNA"/>
</dbReference>
<evidence type="ECO:0000313" key="1">
    <source>
        <dbReference type="EMBL" id="NEU66902.1"/>
    </source>
</evidence>
<sequence length="198" mass="22994">MKITLLFSFSVFLALSGCRESMAPNEDVPTLNQRFHGKYRPVSSIAEEVVDLNFDGKPSADLLAEIRDLATTDLRIDIYGPNKHLAKRSYLFYQQWPEQYVYNSSTRKEPTAYDSVATVNYNRQGATRQFEFDQSIKQIYVQPDETPLAYPERFPLPESATIEDGNMIRVVNRKRFYTRSGWKSMRVETVYKRYTTAT</sequence>
<evidence type="ECO:0000313" key="2">
    <source>
        <dbReference type="Proteomes" id="UP000477386"/>
    </source>
</evidence>
<gene>
    <name evidence="1" type="ORF">GK091_08415</name>
</gene>
<protein>
    <submittedName>
        <fullName evidence="1">Uncharacterized protein</fullName>
    </submittedName>
</protein>
<comment type="caution">
    <text evidence="1">The sequence shown here is derived from an EMBL/GenBank/DDBJ whole genome shotgun (WGS) entry which is preliminary data.</text>
</comment>
<accession>A0A6M0IGG6</accession>
<dbReference type="RefSeq" id="WP_164036267.1">
    <property type="nucleotide sequence ID" value="NZ_JAAGNZ010000001.1"/>
</dbReference>